<protein>
    <submittedName>
        <fullName evidence="1">Thioredoxin</fullName>
    </submittedName>
</protein>
<gene>
    <name evidence="1" type="ORF">SAMN04487907_101293</name>
</gene>
<name>A0A1I1DD57_9FLAO</name>
<dbReference type="RefSeq" id="WP_092539620.1">
    <property type="nucleotide sequence ID" value="NZ_FOKV01000001.1"/>
</dbReference>
<accession>A0A1I1DD57</accession>
<sequence length="196" mass="22902">MNVNKPVFSYIEFYEWTVQLVKNKQTSGEKQTENLIKFTELNLSRMKRLNKTTKLIPELENFVTTLQKPQVWYVITEAWCGDSAQNLPIIGEIAAAGNKIDLRVILRDENPELIEKYHTNGSKSIPKLIAFSEDGVELFTWGPRPKHAQDMVMDWKENPAGRDFEAFEKELHTWYTKDKTQSTQKEFLEILTNLKY</sequence>
<dbReference type="Pfam" id="PF14595">
    <property type="entry name" value="Thioredoxin_9"/>
    <property type="match status" value="1"/>
</dbReference>
<reference evidence="2" key="1">
    <citation type="submission" date="2016-10" db="EMBL/GenBank/DDBJ databases">
        <authorList>
            <person name="Varghese N."/>
            <person name="Submissions S."/>
        </authorList>
    </citation>
    <scope>NUCLEOTIDE SEQUENCE [LARGE SCALE GENOMIC DNA]</scope>
    <source>
        <strain evidence="2">DSM 24499</strain>
    </source>
</reference>
<dbReference type="STRING" id="1334022.SAMN04487907_101293"/>
<dbReference type="CDD" id="cd02947">
    <property type="entry name" value="TRX_family"/>
    <property type="match status" value="1"/>
</dbReference>
<dbReference type="EMBL" id="FOKV01000001">
    <property type="protein sequence ID" value="SFB72885.1"/>
    <property type="molecule type" value="Genomic_DNA"/>
</dbReference>
<dbReference type="Proteomes" id="UP000199438">
    <property type="component" value="Unassembled WGS sequence"/>
</dbReference>
<dbReference type="OrthoDB" id="6120799at2"/>
<dbReference type="Gene3D" id="3.40.30.10">
    <property type="entry name" value="Glutaredoxin"/>
    <property type="match status" value="1"/>
</dbReference>
<evidence type="ECO:0000313" key="2">
    <source>
        <dbReference type="Proteomes" id="UP000199438"/>
    </source>
</evidence>
<evidence type="ECO:0000313" key="1">
    <source>
        <dbReference type="EMBL" id="SFB72885.1"/>
    </source>
</evidence>
<dbReference type="AlphaFoldDB" id="A0A1I1DD57"/>
<organism evidence="1 2">
    <name type="scientific">Zunongwangia mangrovi</name>
    <dbReference type="NCBI Taxonomy" id="1334022"/>
    <lineage>
        <taxon>Bacteria</taxon>
        <taxon>Pseudomonadati</taxon>
        <taxon>Bacteroidota</taxon>
        <taxon>Flavobacteriia</taxon>
        <taxon>Flavobacteriales</taxon>
        <taxon>Flavobacteriaceae</taxon>
        <taxon>Zunongwangia</taxon>
    </lineage>
</organism>
<proteinExistence type="predicted"/>
<keyword evidence="2" id="KW-1185">Reference proteome</keyword>
<dbReference type="SUPFAM" id="SSF52833">
    <property type="entry name" value="Thioredoxin-like"/>
    <property type="match status" value="1"/>
</dbReference>
<dbReference type="InterPro" id="IPR036249">
    <property type="entry name" value="Thioredoxin-like_sf"/>
</dbReference>